<gene>
    <name evidence="1" type="ORF">AVDCRST_MAG16-1522</name>
</gene>
<organism evidence="1">
    <name type="scientific">uncultured Frankineae bacterium</name>
    <dbReference type="NCBI Taxonomy" id="437475"/>
    <lineage>
        <taxon>Bacteria</taxon>
        <taxon>Bacillati</taxon>
        <taxon>Actinomycetota</taxon>
        <taxon>Actinomycetes</taxon>
        <taxon>Frankiales</taxon>
        <taxon>environmental samples</taxon>
    </lineage>
</organism>
<dbReference type="AlphaFoldDB" id="A0A6J4LNY1"/>
<accession>A0A6J4LNY1</accession>
<name>A0A6J4LNY1_9ACTN</name>
<proteinExistence type="predicted"/>
<reference evidence="1" key="1">
    <citation type="submission" date="2020-02" db="EMBL/GenBank/DDBJ databases">
        <authorList>
            <person name="Meier V. D."/>
        </authorList>
    </citation>
    <scope>NUCLEOTIDE SEQUENCE</scope>
    <source>
        <strain evidence="1">AVDCRST_MAG16</strain>
    </source>
</reference>
<protein>
    <submittedName>
        <fullName evidence="1">Uncharacterized protein</fullName>
    </submittedName>
</protein>
<feature type="non-terminal residue" evidence="1">
    <location>
        <position position="1"/>
    </location>
</feature>
<evidence type="ECO:0000313" key="1">
    <source>
        <dbReference type="EMBL" id="CAA9335960.1"/>
    </source>
</evidence>
<dbReference type="EMBL" id="CADCUE010000135">
    <property type="protein sequence ID" value="CAA9335960.1"/>
    <property type="molecule type" value="Genomic_DNA"/>
</dbReference>
<sequence length="93" mass="9593">VARQTSAGVVLHGRAAEVRACVGPANGLLDVYADGRRVARVDTYRSYSGCGVVVARPTFATTGTHRVQVNGIGAKSVRSRGTAVGVDAIVAIR</sequence>